<feature type="transmembrane region" description="Helical" evidence="6">
    <location>
        <begin position="129"/>
        <end position="147"/>
    </location>
</feature>
<keyword evidence="6" id="KW-1133">Transmembrane helix</keyword>
<feature type="transmembrane region" description="Helical" evidence="6">
    <location>
        <begin position="98"/>
        <end position="123"/>
    </location>
</feature>
<dbReference type="PANTHER" id="PTHR43304">
    <property type="entry name" value="PHYTOCHROME-LIKE PROTEIN CPH1"/>
    <property type="match status" value="1"/>
</dbReference>
<dbReference type="SMART" id="SM00387">
    <property type="entry name" value="HATPase_c"/>
    <property type="match status" value="1"/>
</dbReference>
<dbReference type="InterPro" id="IPR000014">
    <property type="entry name" value="PAS"/>
</dbReference>
<dbReference type="InterPro" id="IPR052162">
    <property type="entry name" value="Sensor_kinase/Photoreceptor"/>
</dbReference>
<dbReference type="InterPro" id="IPR003594">
    <property type="entry name" value="HATPase_dom"/>
</dbReference>
<evidence type="ECO:0000256" key="6">
    <source>
        <dbReference type="SAM" id="Phobius"/>
    </source>
</evidence>
<dbReference type="PRINTS" id="PR00344">
    <property type="entry name" value="BCTRLSENSOR"/>
</dbReference>
<evidence type="ECO:0000313" key="10">
    <source>
        <dbReference type="Proteomes" id="UP000318010"/>
    </source>
</evidence>
<dbReference type="SUPFAM" id="SSF55785">
    <property type="entry name" value="PYP-like sensor domain (PAS domain)"/>
    <property type="match status" value="1"/>
</dbReference>
<dbReference type="SMART" id="SM00086">
    <property type="entry name" value="PAC"/>
    <property type="match status" value="1"/>
</dbReference>
<evidence type="ECO:0000256" key="3">
    <source>
        <dbReference type="ARBA" id="ARBA00022553"/>
    </source>
</evidence>
<evidence type="ECO:0000256" key="2">
    <source>
        <dbReference type="ARBA" id="ARBA00012438"/>
    </source>
</evidence>
<keyword evidence="5" id="KW-0418">Kinase</keyword>
<keyword evidence="3" id="KW-0597">Phosphoprotein</keyword>
<evidence type="ECO:0000259" key="7">
    <source>
        <dbReference type="PROSITE" id="PS50109"/>
    </source>
</evidence>
<dbReference type="PROSITE" id="PS50109">
    <property type="entry name" value="HIS_KIN"/>
    <property type="match status" value="1"/>
</dbReference>
<dbReference type="CDD" id="cd00130">
    <property type="entry name" value="PAS"/>
    <property type="match status" value="1"/>
</dbReference>
<evidence type="ECO:0000259" key="8">
    <source>
        <dbReference type="PROSITE" id="PS50113"/>
    </source>
</evidence>
<dbReference type="Gene3D" id="3.30.450.20">
    <property type="entry name" value="PAS domain"/>
    <property type="match status" value="1"/>
</dbReference>
<dbReference type="InterPro" id="IPR005467">
    <property type="entry name" value="His_kinase_dom"/>
</dbReference>
<dbReference type="OrthoDB" id="1522284at2"/>
<dbReference type="Pfam" id="PF02518">
    <property type="entry name" value="HATPase_c"/>
    <property type="match status" value="1"/>
</dbReference>
<accession>A0A563U1X0</accession>
<comment type="catalytic activity">
    <reaction evidence="1">
        <text>ATP + protein L-histidine = ADP + protein N-phospho-L-histidine.</text>
        <dbReference type="EC" id="2.7.13.3"/>
    </reaction>
</comment>
<dbReference type="InterPro" id="IPR036890">
    <property type="entry name" value="HATPase_C_sf"/>
</dbReference>
<dbReference type="SUPFAM" id="SSF55874">
    <property type="entry name" value="ATPase domain of HSP90 chaperone/DNA topoisomerase II/histidine kinase"/>
    <property type="match status" value="1"/>
</dbReference>
<dbReference type="Pfam" id="PF25487">
    <property type="entry name" value="ETR1_N"/>
    <property type="match status" value="1"/>
</dbReference>
<dbReference type="InterPro" id="IPR035965">
    <property type="entry name" value="PAS-like_dom_sf"/>
</dbReference>
<keyword evidence="10" id="KW-1185">Reference proteome</keyword>
<name>A0A563U1X0_9SPHI</name>
<feature type="domain" description="Histidine kinase" evidence="7">
    <location>
        <begin position="323"/>
        <end position="531"/>
    </location>
</feature>
<feature type="transmembrane region" description="Helical" evidence="6">
    <location>
        <begin position="62"/>
        <end position="86"/>
    </location>
</feature>
<dbReference type="Pfam" id="PF08447">
    <property type="entry name" value="PAS_3"/>
    <property type="match status" value="1"/>
</dbReference>
<evidence type="ECO:0000256" key="1">
    <source>
        <dbReference type="ARBA" id="ARBA00000085"/>
    </source>
</evidence>
<keyword evidence="6" id="KW-0812">Transmembrane</keyword>
<evidence type="ECO:0000256" key="5">
    <source>
        <dbReference type="ARBA" id="ARBA00022777"/>
    </source>
</evidence>
<dbReference type="InterPro" id="IPR013655">
    <property type="entry name" value="PAS_fold_3"/>
</dbReference>
<dbReference type="InterPro" id="IPR058544">
    <property type="entry name" value="ETR1_N"/>
</dbReference>
<dbReference type="AlphaFoldDB" id="A0A563U1X0"/>
<dbReference type="EMBL" id="VOEI01000006">
    <property type="protein sequence ID" value="TWR24509.1"/>
    <property type="molecule type" value="Genomic_DNA"/>
</dbReference>
<keyword evidence="6" id="KW-0472">Membrane</keyword>
<keyword evidence="4" id="KW-0808">Transferase</keyword>
<dbReference type="PROSITE" id="PS50113">
    <property type="entry name" value="PAC"/>
    <property type="match status" value="1"/>
</dbReference>
<organism evidence="9 10">
    <name type="scientific">Mucilaginibacter achroorhodeus</name>
    <dbReference type="NCBI Taxonomy" id="2599294"/>
    <lineage>
        <taxon>Bacteria</taxon>
        <taxon>Pseudomonadati</taxon>
        <taxon>Bacteroidota</taxon>
        <taxon>Sphingobacteriia</taxon>
        <taxon>Sphingobacteriales</taxon>
        <taxon>Sphingobacteriaceae</taxon>
        <taxon>Mucilaginibacter</taxon>
    </lineage>
</organism>
<feature type="domain" description="PAC" evidence="8">
    <location>
        <begin position="253"/>
        <end position="305"/>
    </location>
</feature>
<dbReference type="PANTHER" id="PTHR43304:SF1">
    <property type="entry name" value="PAC DOMAIN-CONTAINING PROTEIN"/>
    <property type="match status" value="1"/>
</dbReference>
<dbReference type="Gene3D" id="3.30.565.10">
    <property type="entry name" value="Histidine kinase-like ATPase, C-terminal domain"/>
    <property type="match status" value="1"/>
</dbReference>
<proteinExistence type="predicted"/>
<dbReference type="GO" id="GO:0004673">
    <property type="term" value="F:protein histidine kinase activity"/>
    <property type="evidence" value="ECO:0007669"/>
    <property type="project" value="UniProtKB-EC"/>
</dbReference>
<dbReference type="RefSeq" id="WP_146272750.1">
    <property type="nucleotide sequence ID" value="NZ_VOEI01000006.1"/>
</dbReference>
<sequence>MIYINRFTDSVATCGVYCEKTHAHTATKASFSQQIDDFFSKLFSTADFPARWHCGNWTDFHGWLYIVSDLSIWAAYFAIPILLLKLVRKRKDLPFHKIFLLFVAFILLCGTTHLIDAGIFWWPAYRFSALVRFITGLVSIFSVYALNRIIPLAVNIRTVKDLEDEIEKRREVEEKLAASEFLLSEAGRISRVGGWETDLTTDKRTWSNTVYDIFEIPHNIDLDKLELTDYFFGSNLTKAQNALREAIENNTRWDHELQMKTARGNVIWVRSTGEPLLDENGNVVKLRGIFMDIDRYKQTEFALNKSLELTSLNNQQLKNFTHILSHNIRNHASNMALISSLVDTDNLDANNKELFDKMSNVSAALNDTLEHLSEAIRIKDTVIQREVLNIGIELKKVLDIFQSDLNFNNAKIELQLDVEMISFPRIYLESILTNLISNAIKYRDTQRPLLITIKTYKNDKLETVLECVDNGVGIDLKLHGQKIFGLYKTFHDRKDAHGVGLFLVKTQVESQGGKIEVESIPGSGSTFKIIF</sequence>
<dbReference type="InterPro" id="IPR004358">
    <property type="entry name" value="Sig_transdc_His_kin-like_C"/>
</dbReference>
<dbReference type="EC" id="2.7.13.3" evidence="2"/>
<evidence type="ECO:0000313" key="9">
    <source>
        <dbReference type="EMBL" id="TWR24509.1"/>
    </source>
</evidence>
<protein>
    <recommendedName>
        <fullName evidence="2">histidine kinase</fullName>
        <ecNumber evidence="2">2.7.13.3</ecNumber>
    </recommendedName>
</protein>
<dbReference type="Proteomes" id="UP000318010">
    <property type="component" value="Unassembled WGS sequence"/>
</dbReference>
<dbReference type="InterPro" id="IPR001610">
    <property type="entry name" value="PAC"/>
</dbReference>
<dbReference type="InterPro" id="IPR000700">
    <property type="entry name" value="PAS-assoc_C"/>
</dbReference>
<evidence type="ECO:0000256" key="4">
    <source>
        <dbReference type="ARBA" id="ARBA00022679"/>
    </source>
</evidence>
<reference evidence="9 10" key="1">
    <citation type="submission" date="2019-07" db="EMBL/GenBank/DDBJ databases">
        <authorList>
            <person name="Kim J."/>
        </authorList>
    </citation>
    <scope>NUCLEOTIDE SEQUENCE [LARGE SCALE GENOMIC DNA]</scope>
    <source>
        <strain evidence="9 10">MJ1a</strain>
    </source>
</reference>
<gene>
    <name evidence="9" type="ORF">FPZ42_15525</name>
</gene>
<comment type="caution">
    <text evidence="9">The sequence shown here is derived from an EMBL/GenBank/DDBJ whole genome shotgun (WGS) entry which is preliminary data.</text>
</comment>